<organism evidence="2 3">
    <name type="scientific">Nitrospira moscoviensis</name>
    <dbReference type="NCBI Taxonomy" id="42253"/>
    <lineage>
        <taxon>Bacteria</taxon>
        <taxon>Pseudomonadati</taxon>
        <taxon>Nitrospirota</taxon>
        <taxon>Nitrospiria</taxon>
        <taxon>Nitrospirales</taxon>
        <taxon>Nitrospiraceae</taxon>
        <taxon>Nitrospira</taxon>
    </lineage>
</organism>
<accession>A0A0K2GDF7</accession>
<dbReference type="STRING" id="42253.NITMOv2_2481"/>
<dbReference type="EMBL" id="CP011801">
    <property type="protein sequence ID" value="ALA58894.1"/>
    <property type="molecule type" value="Genomic_DNA"/>
</dbReference>
<reference evidence="2 3" key="1">
    <citation type="journal article" date="2015" name="Proc. Natl. Acad. Sci. U.S.A.">
        <title>Expanded metabolic versatility of ubiquitous nitrite-oxidizing bacteria from the genus Nitrospira.</title>
        <authorList>
            <person name="Koch H."/>
            <person name="Lucker S."/>
            <person name="Albertsen M."/>
            <person name="Kitzinger K."/>
            <person name="Herbold C."/>
            <person name="Spieck E."/>
            <person name="Nielsen P.H."/>
            <person name="Wagner M."/>
            <person name="Daims H."/>
        </authorList>
    </citation>
    <scope>NUCLEOTIDE SEQUENCE [LARGE SCALE GENOMIC DNA]</scope>
    <source>
        <strain evidence="2 3">NSP M-1</strain>
    </source>
</reference>
<evidence type="ECO:0000313" key="2">
    <source>
        <dbReference type="EMBL" id="ALA58894.1"/>
    </source>
</evidence>
<evidence type="ECO:0000313" key="3">
    <source>
        <dbReference type="Proteomes" id="UP000069205"/>
    </source>
</evidence>
<protein>
    <submittedName>
        <fullName evidence="2">Uncharacterized protein</fullName>
    </submittedName>
</protein>
<gene>
    <name evidence="2" type="ORF">NITMOv2_2481</name>
</gene>
<dbReference type="KEGG" id="nmv:NITMOv2_2481"/>
<feature type="region of interest" description="Disordered" evidence="1">
    <location>
        <begin position="49"/>
        <end position="68"/>
    </location>
</feature>
<evidence type="ECO:0000256" key="1">
    <source>
        <dbReference type="SAM" id="MobiDB-lite"/>
    </source>
</evidence>
<keyword evidence="3" id="KW-1185">Reference proteome</keyword>
<dbReference type="AlphaFoldDB" id="A0A0K2GDF7"/>
<sequence>MPFPSPVRGVSCHAQGPLSAARCAMFFAGLTIYFDKQEKDYDLSAGITVGSHPVERRPGSGPGRRSGH</sequence>
<dbReference type="Proteomes" id="UP000069205">
    <property type="component" value="Chromosome"/>
</dbReference>
<proteinExistence type="predicted"/>
<name>A0A0K2GDF7_NITMO</name>